<feature type="compositionally biased region" description="Basic and acidic residues" evidence="2">
    <location>
        <begin position="840"/>
        <end position="861"/>
    </location>
</feature>
<feature type="compositionally biased region" description="Polar residues" evidence="2">
    <location>
        <begin position="734"/>
        <end position="756"/>
    </location>
</feature>
<dbReference type="EMBL" id="CALNXK010000001">
    <property type="protein sequence ID" value="CAH3032368.1"/>
    <property type="molecule type" value="Genomic_DNA"/>
</dbReference>
<feature type="compositionally biased region" description="Basic and acidic residues" evidence="2">
    <location>
        <begin position="1299"/>
        <end position="1309"/>
    </location>
</feature>
<evidence type="ECO:0000256" key="1">
    <source>
        <dbReference type="ARBA" id="ARBA00022553"/>
    </source>
</evidence>
<feature type="compositionally biased region" description="Basic and acidic residues" evidence="2">
    <location>
        <begin position="1110"/>
        <end position="1121"/>
    </location>
</feature>
<feature type="compositionally biased region" description="Basic and acidic residues" evidence="2">
    <location>
        <begin position="20"/>
        <end position="70"/>
    </location>
</feature>
<feature type="compositionally biased region" description="Basic and acidic residues" evidence="2">
    <location>
        <begin position="114"/>
        <end position="139"/>
    </location>
</feature>
<dbReference type="SMART" id="SM00233">
    <property type="entry name" value="PH"/>
    <property type="match status" value="1"/>
</dbReference>
<evidence type="ECO:0000313" key="4">
    <source>
        <dbReference type="EMBL" id="CAH3032368.1"/>
    </source>
</evidence>
<dbReference type="Gene3D" id="2.30.29.30">
    <property type="entry name" value="Pleckstrin-homology domain (PH domain)/Phosphotyrosine-binding domain (PTB)"/>
    <property type="match status" value="1"/>
</dbReference>
<dbReference type="InterPro" id="IPR001849">
    <property type="entry name" value="PH_domain"/>
</dbReference>
<feature type="compositionally biased region" description="Basic and acidic residues" evidence="2">
    <location>
        <begin position="148"/>
        <end position="164"/>
    </location>
</feature>
<feature type="compositionally biased region" description="Basic and acidic residues" evidence="2">
    <location>
        <begin position="308"/>
        <end position="341"/>
    </location>
</feature>
<reference evidence="4 5" key="1">
    <citation type="submission" date="2022-05" db="EMBL/GenBank/DDBJ databases">
        <authorList>
            <consortium name="Genoscope - CEA"/>
            <person name="William W."/>
        </authorList>
    </citation>
    <scope>NUCLEOTIDE SEQUENCE [LARGE SCALE GENOMIC DNA]</scope>
</reference>
<feature type="region of interest" description="Disordered" evidence="2">
    <location>
        <begin position="1420"/>
        <end position="1474"/>
    </location>
</feature>
<dbReference type="InterPro" id="IPR045188">
    <property type="entry name" value="Boi1/Boi2-like"/>
</dbReference>
<feature type="compositionally biased region" description="Basic and acidic residues" evidence="2">
    <location>
        <begin position="1355"/>
        <end position="1381"/>
    </location>
</feature>
<keyword evidence="5" id="KW-1185">Reference proteome</keyword>
<organism evidence="4 5">
    <name type="scientific">Porites lobata</name>
    <dbReference type="NCBI Taxonomy" id="104759"/>
    <lineage>
        <taxon>Eukaryota</taxon>
        <taxon>Metazoa</taxon>
        <taxon>Cnidaria</taxon>
        <taxon>Anthozoa</taxon>
        <taxon>Hexacorallia</taxon>
        <taxon>Scleractinia</taxon>
        <taxon>Fungiina</taxon>
        <taxon>Poritidae</taxon>
        <taxon>Porites</taxon>
    </lineage>
</organism>
<feature type="region of interest" description="Disordered" evidence="2">
    <location>
        <begin position="1331"/>
        <end position="1391"/>
    </location>
</feature>
<feature type="compositionally biased region" description="Basic and acidic residues" evidence="2">
    <location>
        <begin position="607"/>
        <end position="622"/>
    </location>
</feature>
<feature type="region of interest" description="Disordered" evidence="2">
    <location>
        <begin position="1488"/>
        <end position="1523"/>
    </location>
</feature>
<feature type="compositionally biased region" description="Polar residues" evidence="2">
    <location>
        <begin position="1721"/>
        <end position="1744"/>
    </location>
</feature>
<feature type="compositionally biased region" description="Polar residues" evidence="2">
    <location>
        <begin position="1241"/>
        <end position="1265"/>
    </location>
</feature>
<gene>
    <name evidence="4" type="ORF">PLOB_00000436</name>
</gene>
<feature type="compositionally biased region" description="Basic and acidic residues" evidence="2">
    <location>
        <begin position="1665"/>
        <end position="1704"/>
    </location>
</feature>
<feature type="compositionally biased region" description="Basic and acidic residues" evidence="2">
    <location>
        <begin position="456"/>
        <end position="482"/>
    </location>
</feature>
<feature type="compositionally biased region" description="Basic and acidic residues" evidence="2">
    <location>
        <begin position="1746"/>
        <end position="1772"/>
    </location>
</feature>
<dbReference type="PROSITE" id="PS50003">
    <property type="entry name" value="PH_DOMAIN"/>
    <property type="match status" value="1"/>
</dbReference>
<feature type="domain" description="PH" evidence="3">
    <location>
        <begin position="944"/>
        <end position="1043"/>
    </location>
</feature>
<feature type="compositionally biased region" description="Low complexity" evidence="2">
    <location>
        <begin position="1451"/>
        <end position="1465"/>
    </location>
</feature>
<sequence>MSGVDSEQDKQPISSVSDGSDLHSPGKDVLEDHSPPVEEIRGISEKETVSVQGETREEVKDDNSENKEEQSPVAEVTLNGIDLPFDDQKKSEVSDNLGDTSTEKKTSETQQEILDDKHVKSESVEEDAGKENDEHKESEVSVETVAMETKEGQDETSGDVKEPEGSPTTRVAEGSGEQAEATTEIKDDQQEHVAVAMETSIEQGETSAEIEEAKESQEVVTMEENGKQDEVLDGSKDVEQSPVAMEVNGEEAKEVKVEVTVPGEMESTQTEANGEAVEVPVVTTAGEQQNVDQHQNGPSEESGQAAKIAEDHNAVEKRRSVTMDSPEIAKDADKSEDDKTQKGRSKTVGDIEGSATSSVKEDVAARSMTIWYTDVTDDTPTKEKPEEVVSYSTSIVGGVVHRVPIISNSPKGPRKTKEGSPQTTPKKRSVIDTLFGRRKKSKGGPESPPGASSSGKDQDKEHQEKKAEASPSSKDTEMRETPETNPAAPDTSDDTGVKDASEPLGDVANVQAEVKGTSDGAEIKPATEAVVSAEVEGSKDGPETKQESEGKESTEVGDSSGADTKHETESKAATGEEEETGNVEGKPTAEAESREDIEETSQAAADAAKEVPVETQEAKEEPVSIESAPSEKGKENVEGPKEEEVENQDSDKEAVKRAHTEPSEEEANSQPSPKKKKTSGIFGGFFARRKSKKTKDLGSASASAEGDKVQEQQDAPPAIESNVTDAGAEKGQEDATSPKSEVTESETSQAVGQTLETVEEELTDKEKKEGKEAETTATDKLEEGISEEADATSEIKTTNVEGKHDGAEGAVTQIDSVGEKYAESKTEVSDTAAPESVIVAEDKGKDTESKPEDKDKERGAEKVSSPESEEAKDEISKQPVVLRKEVSASYSPKTRRMQMRISYAERDGEGGKEVEVIGTPEQVSEPASPKGKPDLRVSCRSLAEADHEGWLSKKGGMLFLSSWKRKWVVLKDGKLYYFKTAFDPEAGGIIKMKDVTVAEAPETKKNFCFKCEQPGTKPQIYLFMADSKEEMDNWLRVLAAASKGEIIQKLPKQNQLSVKDEVVMRRKSGTNSAQRHSSVLAVGGRHDFLEDVEDFKTTRRRSMPGSFSKEILKETEEKGKETVVPSVTLPESFEEQPKDEPSGAITTLSADKPSAPSEAPSDALTAPTSVSPNIDAPTAPSDVAPKTDETLLAPNSDSPTAPGNTPLAPDSDASTAPSDEPLAPSDTAPTPGDAPLAPSDTDLTLSVAPDTTPTSIDHQKTQSSDAPPAPGESTQVPIKEQTVLVVTPSLSESTEDSQEEKPASEEFKTTKQTVSVMVDKVFVGSERVIVESTSSVEASSPDVETPLLPSSGDAVPEKDRGTEESSKISAEVSEKAEKQELSTEAESAVDRADGVVSVTTTKSTVTVVETVKSSIEISETVKTSTTVSTFEKVGQSSQQTSEPEIMEEVTPSEASSAEQLESEPSVTPPLSPSKTKWYFSLDRKQAWSVAPEADEEKSPKRRKSSDRSSIKSTNSGRESISSLPEEDQFMVMCRNIRKARLSIYGEPVVDGAERLRAFSNAKEDDKTLLRLRTLERTLKDKEKHLSDLEELLNQPQINRRSIYEWKLRNSELLDELFPQENIEKLEEIESIAEGREEEGEKQENVGAEGGKSQQDESVQEEEETLDKANEVESTSKDESSENVSEKQCAEEGEKEIEEVQKSADDNQQSAEKQLDKENETLTETQRSPSESPPLTGSENMQGQDSVGEKQEQEKDIAAKEQQGGEDKLDTHL</sequence>
<comment type="caution">
    <text evidence="4">The sequence shown here is derived from an EMBL/GenBank/DDBJ whole genome shotgun (WGS) entry which is preliminary data.</text>
</comment>
<dbReference type="PANTHER" id="PTHR22902">
    <property type="entry name" value="SESQUIPEDALIAN"/>
    <property type="match status" value="1"/>
</dbReference>
<feature type="region of interest" description="Disordered" evidence="2">
    <location>
        <begin position="1106"/>
        <end position="1312"/>
    </location>
</feature>
<feature type="compositionally biased region" description="Polar residues" evidence="2">
    <location>
        <begin position="1193"/>
        <end position="1203"/>
    </location>
</feature>
<dbReference type="SUPFAM" id="SSF50729">
    <property type="entry name" value="PH domain-like"/>
    <property type="match status" value="1"/>
</dbReference>
<dbReference type="Proteomes" id="UP001159405">
    <property type="component" value="Unassembled WGS sequence"/>
</dbReference>
<keyword evidence="1" id="KW-0597">Phosphoprotein</keyword>
<feature type="compositionally biased region" description="Basic and acidic residues" evidence="2">
    <location>
        <begin position="629"/>
        <end position="642"/>
    </location>
</feature>
<feature type="region of interest" description="Disordered" evidence="2">
    <location>
        <begin position="372"/>
        <end position="880"/>
    </location>
</feature>
<evidence type="ECO:0000259" key="3">
    <source>
        <dbReference type="PROSITE" id="PS50003"/>
    </source>
</evidence>
<feature type="compositionally biased region" description="Basic and acidic residues" evidence="2">
    <location>
        <begin position="224"/>
        <end position="239"/>
    </location>
</feature>
<dbReference type="PANTHER" id="PTHR22902:SF27">
    <property type="entry name" value="PLECKSTRIN HOMOLOGY DOMAIN-CONTAINING FAMILY A MEMBER 3"/>
    <property type="match status" value="1"/>
</dbReference>
<feature type="compositionally biased region" description="Basic and acidic residues" evidence="2">
    <location>
        <begin position="536"/>
        <end position="554"/>
    </location>
</feature>
<dbReference type="InterPro" id="IPR011993">
    <property type="entry name" value="PH-like_dom_sf"/>
</dbReference>
<dbReference type="Pfam" id="PF00169">
    <property type="entry name" value="PH"/>
    <property type="match status" value="1"/>
</dbReference>
<accession>A0ABN8MN50</accession>
<feature type="compositionally biased region" description="Basic and acidic residues" evidence="2">
    <location>
        <begin position="649"/>
        <end position="662"/>
    </location>
</feature>
<name>A0ABN8MN50_9CNID</name>
<evidence type="ECO:0000256" key="2">
    <source>
        <dbReference type="SAM" id="MobiDB-lite"/>
    </source>
</evidence>
<evidence type="ECO:0000313" key="5">
    <source>
        <dbReference type="Proteomes" id="UP001159405"/>
    </source>
</evidence>
<feature type="compositionally biased region" description="Basic and acidic residues" evidence="2">
    <location>
        <begin position="817"/>
        <end position="828"/>
    </location>
</feature>
<feature type="region of interest" description="Disordered" evidence="2">
    <location>
        <begin position="1"/>
        <end position="360"/>
    </location>
</feature>
<protein>
    <recommendedName>
        <fullName evidence="3">PH domain-containing protein</fullName>
    </recommendedName>
</protein>
<feature type="compositionally biased region" description="Basic and acidic residues" evidence="2">
    <location>
        <begin position="764"/>
        <end position="783"/>
    </location>
</feature>
<proteinExistence type="predicted"/>
<feature type="compositionally biased region" description="Low complexity" evidence="2">
    <location>
        <begin position="1420"/>
        <end position="1429"/>
    </location>
</feature>
<feature type="compositionally biased region" description="Acidic residues" evidence="2">
    <location>
        <begin position="1628"/>
        <end position="1640"/>
    </location>
</feature>
<feature type="compositionally biased region" description="Polar residues" evidence="2">
    <location>
        <begin position="285"/>
        <end position="302"/>
    </location>
</feature>
<feature type="region of interest" description="Disordered" evidence="2">
    <location>
        <begin position="1627"/>
        <end position="1772"/>
    </location>
</feature>